<sequence length="647" mass="72685">MTQHLSLLILTFNCAKALLDVNSFSSRVLLPLKLFEPPDLIVLSLQEVAPTSYAFIGGSFLTPYIRRFHDAIANYPVYQDLRNDTSKYVPVVTSNTGTTCLIVYAKDPSAVKDIETAGVGTGYWNMGSKGAAGARLRFNNMELTFAALHLSAMEWNLNKRNKDWEKIVKGLIFSPSITNKIGEDIPLLSSVPKNASIYKASSHLFIAGDLNYRTSQISPTLQDYLTAFPQPNMSLSDEHHFLNLLKSDQLNQARRAGQTCHGLSEANITFPPTYKYKIIKDDVSDPNNKTGIWDWAPHRWPSWCDRILYMDLPKWLTSKYPDAQIKTIRYESLPLLPNSDHQPVALALEIPMVQIPEPDYDEELDDPRIMSPFEIDISSKNRRAKAERLELLSGLILLLTTTIEGGCILAAFVSAVALGLLIKFKVLGMNKLKCTWRTAFVMPQPFIYINGWPGSGKHTTAKALEQRLSGKARVVHNHLHIDLAGAILPRTSPGYYELRQQLRDVFFQTLAAASETFEYIYIFTDSQTNDPVGRGVTSHFAQAASDRGCAFIPVVLICEEEENLRRLRSQERLDLAQGGKGLLLDTDLLKGFRGQGEILKWPCKELLVIDVTHICVNEVVEKIIKHLERMNGCVSRLNDMTLKMITI</sequence>
<dbReference type="SUPFAM" id="SSF56219">
    <property type="entry name" value="DNase I-like"/>
    <property type="match status" value="1"/>
</dbReference>
<dbReference type="SUPFAM" id="SSF52540">
    <property type="entry name" value="P-loop containing nucleoside triphosphate hydrolases"/>
    <property type="match status" value="1"/>
</dbReference>
<protein>
    <recommendedName>
        <fullName evidence="3">Inositol polyphosphate-related phosphatase domain-containing protein</fullName>
    </recommendedName>
</protein>
<dbReference type="PANTHER" id="PTHR11200:SF286">
    <property type="entry name" value="5-PHOSPHATASE, PUTATIVE (AFU_ORTHOLOGUE AFUA_5G07600)-RELATED"/>
    <property type="match status" value="1"/>
</dbReference>
<dbReference type="Gene3D" id="3.60.10.10">
    <property type="entry name" value="Endonuclease/exonuclease/phosphatase"/>
    <property type="match status" value="1"/>
</dbReference>
<dbReference type="InterPro" id="IPR036691">
    <property type="entry name" value="Endo/exonu/phosph_ase_sf"/>
</dbReference>
<dbReference type="SMART" id="SM00128">
    <property type="entry name" value="IPPc"/>
    <property type="match status" value="1"/>
</dbReference>
<dbReference type="AlphaFoldDB" id="A0A2S4Q0H2"/>
<feature type="transmembrane region" description="Helical" evidence="1">
    <location>
        <begin position="391"/>
        <end position="422"/>
    </location>
</feature>
<evidence type="ECO:0000313" key="5">
    <source>
        <dbReference type="Proteomes" id="UP000237438"/>
    </source>
</evidence>
<dbReference type="GO" id="GO:0046856">
    <property type="term" value="P:phosphatidylinositol dephosphorylation"/>
    <property type="evidence" value="ECO:0007669"/>
    <property type="project" value="InterPro"/>
</dbReference>
<dbReference type="Pfam" id="PF22669">
    <property type="entry name" value="Exo_endo_phos2"/>
    <property type="match status" value="1"/>
</dbReference>
<evidence type="ECO:0000256" key="1">
    <source>
        <dbReference type="SAM" id="Phobius"/>
    </source>
</evidence>
<organism evidence="4 5">
    <name type="scientific">Erysiphe pulchra</name>
    <dbReference type="NCBI Taxonomy" id="225359"/>
    <lineage>
        <taxon>Eukaryota</taxon>
        <taxon>Fungi</taxon>
        <taxon>Dikarya</taxon>
        <taxon>Ascomycota</taxon>
        <taxon>Pezizomycotina</taxon>
        <taxon>Leotiomycetes</taxon>
        <taxon>Erysiphales</taxon>
        <taxon>Erysiphaceae</taxon>
        <taxon>Erysiphe</taxon>
    </lineage>
</organism>
<dbReference type="InterPro" id="IPR046985">
    <property type="entry name" value="IP5"/>
</dbReference>
<accession>A0A2S4Q0H2</accession>
<feature type="signal peptide" evidence="2">
    <location>
        <begin position="1"/>
        <end position="17"/>
    </location>
</feature>
<dbReference type="Proteomes" id="UP000237438">
    <property type="component" value="Unassembled WGS sequence"/>
</dbReference>
<comment type="caution">
    <text evidence="4">The sequence shown here is derived from an EMBL/GenBank/DDBJ whole genome shotgun (WGS) entry which is preliminary data.</text>
</comment>
<dbReference type="Gene3D" id="3.40.50.300">
    <property type="entry name" value="P-loop containing nucleotide triphosphate hydrolases"/>
    <property type="match status" value="1"/>
</dbReference>
<dbReference type="InterPro" id="IPR027417">
    <property type="entry name" value="P-loop_NTPase"/>
</dbReference>
<proteinExistence type="predicted"/>
<feature type="domain" description="Inositol polyphosphate-related phosphatase" evidence="3">
    <location>
        <begin position="3"/>
        <end position="356"/>
    </location>
</feature>
<evidence type="ECO:0000256" key="2">
    <source>
        <dbReference type="SAM" id="SignalP"/>
    </source>
</evidence>
<dbReference type="EMBL" id="PEDP01000074">
    <property type="protein sequence ID" value="POS87756.1"/>
    <property type="molecule type" value="Genomic_DNA"/>
</dbReference>
<dbReference type="OrthoDB" id="62798at2759"/>
<reference evidence="4 5" key="1">
    <citation type="submission" date="2017-10" db="EMBL/GenBank/DDBJ databases">
        <title>Development of genomic resources for the powdery mildew, Erysiphe pulchra.</title>
        <authorList>
            <person name="Wadl P.A."/>
            <person name="Mack B.M."/>
            <person name="Moore G."/>
            <person name="Beltz S.B."/>
        </authorList>
    </citation>
    <scope>NUCLEOTIDE SEQUENCE [LARGE SCALE GENOMIC DNA]</scope>
    <source>
        <strain evidence="4">Cflorida</strain>
    </source>
</reference>
<dbReference type="STRING" id="225359.A0A2S4Q0H2"/>
<keyword evidence="1" id="KW-0812">Transmembrane</keyword>
<feature type="non-terminal residue" evidence="4">
    <location>
        <position position="647"/>
    </location>
</feature>
<keyword evidence="1" id="KW-0472">Membrane</keyword>
<gene>
    <name evidence="4" type="ORF">EPUL_001076</name>
</gene>
<dbReference type="GO" id="GO:0004439">
    <property type="term" value="F:phosphatidylinositol-4,5-bisphosphate 5-phosphatase activity"/>
    <property type="evidence" value="ECO:0007669"/>
    <property type="project" value="TreeGrafter"/>
</dbReference>
<evidence type="ECO:0000313" key="4">
    <source>
        <dbReference type="EMBL" id="POS87756.1"/>
    </source>
</evidence>
<keyword evidence="1" id="KW-1133">Transmembrane helix</keyword>
<keyword evidence="2" id="KW-0732">Signal</keyword>
<name>A0A2S4Q0H2_9PEZI</name>
<dbReference type="InterPro" id="IPR000300">
    <property type="entry name" value="IPPc"/>
</dbReference>
<feature type="chain" id="PRO_5015571542" description="Inositol polyphosphate-related phosphatase domain-containing protein" evidence="2">
    <location>
        <begin position="18"/>
        <end position="647"/>
    </location>
</feature>
<keyword evidence="5" id="KW-1185">Reference proteome</keyword>
<dbReference type="PANTHER" id="PTHR11200">
    <property type="entry name" value="INOSITOL 5-PHOSPHATASE"/>
    <property type="match status" value="1"/>
</dbReference>
<evidence type="ECO:0000259" key="3">
    <source>
        <dbReference type="SMART" id="SM00128"/>
    </source>
</evidence>